<evidence type="ECO:0000313" key="7">
    <source>
        <dbReference type="Proteomes" id="UP001595955"/>
    </source>
</evidence>
<evidence type="ECO:0000256" key="3">
    <source>
        <dbReference type="ARBA" id="ARBA00023163"/>
    </source>
</evidence>
<dbReference type="Pfam" id="PF00440">
    <property type="entry name" value="TetR_N"/>
    <property type="match status" value="1"/>
</dbReference>
<name>A0ABV9D8Q8_9MICO</name>
<dbReference type="InterPro" id="IPR036271">
    <property type="entry name" value="Tet_transcr_reg_TetR-rel_C_sf"/>
</dbReference>
<keyword evidence="1" id="KW-0805">Transcription regulation</keyword>
<dbReference type="RefSeq" id="WP_241236884.1">
    <property type="nucleotide sequence ID" value="NZ_CP033325.1"/>
</dbReference>
<dbReference type="SUPFAM" id="SSF46689">
    <property type="entry name" value="Homeodomain-like"/>
    <property type="match status" value="1"/>
</dbReference>
<evidence type="ECO:0000259" key="5">
    <source>
        <dbReference type="PROSITE" id="PS50977"/>
    </source>
</evidence>
<accession>A0ABV9D8Q8</accession>
<evidence type="ECO:0000256" key="2">
    <source>
        <dbReference type="ARBA" id="ARBA00023125"/>
    </source>
</evidence>
<dbReference type="Proteomes" id="UP001595955">
    <property type="component" value="Unassembled WGS sequence"/>
</dbReference>
<evidence type="ECO:0000313" key="6">
    <source>
        <dbReference type="EMBL" id="MFC4554308.1"/>
    </source>
</evidence>
<proteinExistence type="predicted"/>
<protein>
    <submittedName>
        <fullName evidence="6">TetR/AcrR family transcriptional regulator C-terminal domain-containing protein</fullName>
    </submittedName>
</protein>
<feature type="domain" description="HTH tetR-type" evidence="5">
    <location>
        <begin position="12"/>
        <end position="72"/>
    </location>
</feature>
<evidence type="ECO:0000256" key="4">
    <source>
        <dbReference type="PROSITE-ProRule" id="PRU00335"/>
    </source>
</evidence>
<dbReference type="InterPro" id="IPR009057">
    <property type="entry name" value="Homeodomain-like_sf"/>
</dbReference>
<dbReference type="InterPro" id="IPR004111">
    <property type="entry name" value="Repressor_TetR_C"/>
</dbReference>
<dbReference type="InterPro" id="IPR050109">
    <property type="entry name" value="HTH-type_TetR-like_transc_reg"/>
</dbReference>
<dbReference type="PROSITE" id="PS50977">
    <property type="entry name" value="HTH_TETR_2"/>
    <property type="match status" value="1"/>
</dbReference>
<dbReference type="PANTHER" id="PTHR30055">
    <property type="entry name" value="HTH-TYPE TRANSCRIPTIONAL REGULATOR RUTR"/>
    <property type="match status" value="1"/>
</dbReference>
<dbReference type="EMBL" id="JBHSGF010000002">
    <property type="protein sequence ID" value="MFC4554308.1"/>
    <property type="molecule type" value="Genomic_DNA"/>
</dbReference>
<reference evidence="7" key="1">
    <citation type="journal article" date="2019" name="Int. J. Syst. Evol. Microbiol.">
        <title>The Global Catalogue of Microorganisms (GCM) 10K type strain sequencing project: providing services to taxonomists for standard genome sequencing and annotation.</title>
        <authorList>
            <consortium name="The Broad Institute Genomics Platform"/>
            <consortium name="The Broad Institute Genome Sequencing Center for Infectious Disease"/>
            <person name="Wu L."/>
            <person name="Ma J."/>
        </authorList>
    </citation>
    <scope>NUCLEOTIDE SEQUENCE [LARGE SCALE GENOMIC DNA]</scope>
    <source>
        <strain evidence="7">JCM 3369</strain>
    </source>
</reference>
<dbReference type="InterPro" id="IPR001647">
    <property type="entry name" value="HTH_TetR"/>
</dbReference>
<dbReference type="Gene3D" id="1.10.10.60">
    <property type="entry name" value="Homeodomain-like"/>
    <property type="match status" value="1"/>
</dbReference>
<sequence length="233" mass="25455">MSERASERPRPTLDRGLVIDTAIGIVESEGVNALSMRRLGSALGVEAMALYRYVDGREDLLEAIVDTVTAGVERSADMDLGPRGGWQAYLQGVAHAVRDIALRYPQTFPLVATRHPAAPWLRPPLRNLEVVEDFLRTLLEMGFTEEHAVITYRAFTSFLLGQLLLAVAQGGAQAMTEETLDEGGADMPTTSADIADYPTVLRLRGTLSVDHATEEFETALEALLDRIEAFVGQ</sequence>
<organism evidence="6 7">
    <name type="scientific">Georgenia faecalis</name>
    <dbReference type="NCBI Taxonomy" id="2483799"/>
    <lineage>
        <taxon>Bacteria</taxon>
        <taxon>Bacillati</taxon>
        <taxon>Actinomycetota</taxon>
        <taxon>Actinomycetes</taxon>
        <taxon>Micrococcales</taxon>
        <taxon>Bogoriellaceae</taxon>
        <taxon>Georgenia</taxon>
    </lineage>
</organism>
<dbReference type="SUPFAM" id="SSF48498">
    <property type="entry name" value="Tetracyclin repressor-like, C-terminal domain"/>
    <property type="match status" value="1"/>
</dbReference>
<feature type="DNA-binding region" description="H-T-H motif" evidence="4">
    <location>
        <begin position="35"/>
        <end position="54"/>
    </location>
</feature>
<evidence type="ECO:0000256" key="1">
    <source>
        <dbReference type="ARBA" id="ARBA00023015"/>
    </source>
</evidence>
<keyword evidence="7" id="KW-1185">Reference proteome</keyword>
<gene>
    <name evidence="6" type="ORF">ACFO3F_03520</name>
</gene>
<keyword evidence="3" id="KW-0804">Transcription</keyword>
<dbReference type="Pfam" id="PF02909">
    <property type="entry name" value="TetR_C_1"/>
    <property type="match status" value="1"/>
</dbReference>
<comment type="caution">
    <text evidence="6">The sequence shown here is derived from an EMBL/GenBank/DDBJ whole genome shotgun (WGS) entry which is preliminary data.</text>
</comment>
<dbReference type="Gene3D" id="1.10.357.10">
    <property type="entry name" value="Tetracycline Repressor, domain 2"/>
    <property type="match status" value="1"/>
</dbReference>
<keyword evidence="2 4" id="KW-0238">DNA-binding</keyword>
<dbReference type="PANTHER" id="PTHR30055:SF151">
    <property type="entry name" value="TRANSCRIPTIONAL REGULATORY PROTEIN"/>
    <property type="match status" value="1"/>
</dbReference>